<name>A0A5C3QK60_9AGAR</name>
<sequence>MPCTRAKALPAVTVAPIALCHPAARLAATGPIELKPRAATTAGARGIIYATTPTARAISASVLLFIAGG</sequence>
<protein>
    <submittedName>
        <fullName evidence="1">Uncharacterized protein</fullName>
    </submittedName>
</protein>
<keyword evidence="2" id="KW-1185">Reference proteome</keyword>
<gene>
    <name evidence="1" type="ORF">BDV98DRAFT_568823</name>
</gene>
<evidence type="ECO:0000313" key="1">
    <source>
        <dbReference type="EMBL" id="TFL00851.1"/>
    </source>
</evidence>
<evidence type="ECO:0000313" key="2">
    <source>
        <dbReference type="Proteomes" id="UP000305067"/>
    </source>
</evidence>
<organism evidence="1 2">
    <name type="scientific">Pterulicium gracile</name>
    <dbReference type="NCBI Taxonomy" id="1884261"/>
    <lineage>
        <taxon>Eukaryota</taxon>
        <taxon>Fungi</taxon>
        <taxon>Dikarya</taxon>
        <taxon>Basidiomycota</taxon>
        <taxon>Agaricomycotina</taxon>
        <taxon>Agaricomycetes</taxon>
        <taxon>Agaricomycetidae</taxon>
        <taxon>Agaricales</taxon>
        <taxon>Pleurotineae</taxon>
        <taxon>Pterulaceae</taxon>
        <taxon>Pterulicium</taxon>
    </lineage>
</organism>
<dbReference type="Proteomes" id="UP000305067">
    <property type="component" value="Unassembled WGS sequence"/>
</dbReference>
<proteinExistence type="predicted"/>
<dbReference type="EMBL" id="ML178827">
    <property type="protein sequence ID" value="TFL00851.1"/>
    <property type="molecule type" value="Genomic_DNA"/>
</dbReference>
<accession>A0A5C3QK60</accession>
<reference evidence="1 2" key="1">
    <citation type="journal article" date="2019" name="Nat. Ecol. Evol.">
        <title>Megaphylogeny resolves global patterns of mushroom evolution.</title>
        <authorList>
            <person name="Varga T."/>
            <person name="Krizsan K."/>
            <person name="Foldi C."/>
            <person name="Dima B."/>
            <person name="Sanchez-Garcia M."/>
            <person name="Sanchez-Ramirez S."/>
            <person name="Szollosi G.J."/>
            <person name="Szarkandi J.G."/>
            <person name="Papp V."/>
            <person name="Albert L."/>
            <person name="Andreopoulos W."/>
            <person name="Angelini C."/>
            <person name="Antonin V."/>
            <person name="Barry K.W."/>
            <person name="Bougher N.L."/>
            <person name="Buchanan P."/>
            <person name="Buyck B."/>
            <person name="Bense V."/>
            <person name="Catcheside P."/>
            <person name="Chovatia M."/>
            <person name="Cooper J."/>
            <person name="Damon W."/>
            <person name="Desjardin D."/>
            <person name="Finy P."/>
            <person name="Geml J."/>
            <person name="Haridas S."/>
            <person name="Hughes K."/>
            <person name="Justo A."/>
            <person name="Karasinski D."/>
            <person name="Kautmanova I."/>
            <person name="Kiss B."/>
            <person name="Kocsube S."/>
            <person name="Kotiranta H."/>
            <person name="LaButti K.M."/>
            <person name="Lechner B.E."/>
            <person name="Liimatainen K."/>
            <person name="Lipzen A."/>
            <person name="Lukacs Z."/>
            <person name="Mihaltcheva S."/>
            <person name="Morgado L.N."/>
            <person name="Niskanen T."/>
            <person name="Noordeloos M.E."/>
            <person name="Ohm R.A."/>
            <person name="Ortiz-Santana B."/>
            <person name="Ovrebo C."/>
            <person name="Racz N."/>
            <person name="Riley R."/>
            <person name="Savchenko A."/>
            <person name="Shiryaev A."/>
            <person name="Soop K."/>
            <person name="Spirin V."/>
            <person name="Szebenyi C."/>
            <person name="Tomsovsky M."/>
            <person name="Tulloss R.E."/>
            <person name="Uehling J."/>
            <person name="Grigoriev I.V."/>
            <person name="Vagvolgyi C."/>
            <person name="Papp T."/>
            <person name="Martin F.M."/>
            <person name="Miettinen O."/>
            <person name="Hibbett D.S."/>
            <person name="Nagy L.G."/>
        </authorList>
    </citation>
    <scope>NUCLEOTIDE SEQUENCE [LARGE SCALE GENOMIC DNA]</scope>
    <source>
        <strain evidence="1 2">CBS 309.79</strain>
    </source>
</reference>
<dbReference type="AlphaFoldDB" id="A0A5C3QK60"/>